<accession>A0ABV2HN07</accession>
<comment type="caution">
    <text evidence="2">The sequence shown here is derived from an EMBL/GenBank/DDBJ whole genome shotgun (WGS) entry which is preliminary data.</text>
</comment>
<reference evidence="2 3" key="1">
    <citation type="submission" date="2024-06" db="EMBL/GenBank/DDBJ databases">
        <title>Genomic Encyclopedia of Type Strains, Phase IV (KMG-IV): sequencing the most valuable type-strain genomes for metagenomic binning, comparative biology and taxonomic classification.</title>
        <authorList>
            <person name="Goeker M."/>
        </authorList>
    </citation>
    <scope>NUCLEOTIDE SEQUENCE [LARGE SCALE GENOMIC DNA]</scope>
    <source>
        <strain evidence="2 3">DSM 29846</strain>
    </source>
</reference>
<dbReference type="InterPro" id="IPR025309">
    <property type="entry name" value="KTSC_dom"/>
</dbReference>
<proteinExistence type="predicted"/>
<evidence type="ECO:0000313" key="3">
    <source>
        <dbReference type="Proteomes" id="UP001549036"/>
    </source>
</evidence>
<organism evidence="2 3">
    <name type="scientific">Mesorhizobium shonense</name>
    <dbReference type="NCBI Taxonomy" id="1209948"/>
    <lineage>
        <taxon>Bacteria</taxon>
        <taxon>Pseudomonadati</taxon>
        <taxon>Pseudomonadota</taxon>
        <taxon>Alphaproteobacteria</taxon>
        <taxon>Hyphomicrobiales</taxon>
        <taxon>Phyllobacteriaceae</taxon>
        <taxon>Mesorhizobium</taxon>
    </lineage>
</organism>
<dbReference type="Pfam" id="PF13619">
    <property type="entry name" value="KTSC"/>
    <property type="match status" value="1"/>
</dbReference>
<protein>
    <recommendedName>
        <fullName evidence="1">KTSC domain-containing protein</fullName>
    </recommendedName>
</protein>
<keyword evidence="3" id="KW-1185">Reference proteome</keyword>
<dbReference type="EMBL" id="JBEPLM010000002">
    <property type="protein sequence ID" value="MET3591804.1"/>
    <property type="molecule type" value="Genomic_DNA"/>
</dbReference>
<feature type="domain" description="KTSC" evidence="1">
    <location>
        <begin position="7"/>
        <end position="64"/>
    </location>
</feature>
<evidence type="ECO:0000259" key="1">
    <source>
        <dbReference type="Pfam" id="PF13619"/>
    </source>
</evidence>
<gene>
    <name evidence="2" type="ORF">ABID26_001188</name>
</gene>
<sequence length="69" mass="7781">MDRQAANSTTIASFGYDPIIEVLEVEFHKSGVYQYFNVPASVFEQFLAAPSHGVFLNTYIKGQYPFEKA</sequence>
<dbReference type="Proteomes" id="UP001549036">
    <property type="component" value="Unassembled WGS sequence"/>
</dbReference>
<name>A0ABV2HN07_9HYPH</name>
<evidence type="ECO:0000313" key="2">
    <source>
        <dbReference type="EMBL" id="MET3591804.1"/>
    </source>
</evidence>